<comment type="caution">
    <text evidence="2">The sequence shown here is derived from an EMBL/GenBank/DDBJ whole genome shotgun (WGS) entry which is preliminary data.</text>
</comment>
<keyword evidence="3" id="KW-1185">Reference proteome</keyword>
<protein>
    <submittedName>
        <fullName evidence="2">Uncharacterized protein DUF1403</fullName>
    </submittedName>
</protein>
<sequence length="373" mass="39557">MCYSADMTRSPIDPGTAHDDPPSLPSPYDPAPRPEAELWFLPEGDAPGHGAGEAVALELSPRPRPHRVSLTPEAFLEAEAAQAAALARAAAALAALDEAVRRSGRGMAERLALIEAEAMLRAEGGRAGREEIARHLAQALPADRHRPDIARAAWAVRRLLAAPGPPGELRAFLGLHRVDSAALPEDLQPRPVGSDFDLAAAAFQHGMGALAPAHPLTRAAWGFELWHRAGLSAEGAVAEPATAAARIAAQENRALGFAPLSPARGTWERRGTAEARLAQWLRAVDDGARAAMLEIARVETWTTRAREAAGAMKGRGPAALVEALAVRPMLTTDTAATLAGLSRDTAERGLARLHRMGLVRELTGQGRFRLWAV</sequence>
<gene>
    <name evidence="2" type="ORF">EV216_13613</name>
</gene>
<evidence type="ECO:0000313" key="3">
    <source>
        <dbReference type="Proteomes" id="UP000295277"/>
    </source>
</evidence>
<feature type="compositionally biased region" description="Pro residues" evidence="1">
    <location>
        <begin position="22"/>
        <end position="33"/>
    </location>
</feature>
<evidence type="ECO:0000256" key="1">
    <source>
        <dbReference type="SAM" id="MobiDB-lite"/>
    </source>
</evidence>
<evidence type="ECO:0000313" key="2">
    <source>
        <dbReference type="EMBL" id="TCM75885.1"/>
    </source>
</evidence>
<dbReference type="AlphaFoldDB" id="A0A4R1YHV2"/>
<reference evidence="2 3" key="1">
    <citation type="submission" date="2019-03" db="EMBL/GenBank/DDBJ databases">
        <title>Genomic Encyclopedia of Type Strains, Phase IV (KMG-IV): sequencing the most valuable type-strain genomes for metagenomic binning, comparative biology and taxonomic classification.</title>
        <authorList>
            <person name="Goeker M."/>
        </authorList>
    </citation>
    <scope>NUCLEOTIDE SEQUENCE [LARGE SCALE GENOMIC DNA]</scope>
    <source>
        <strain evidence="2 3">DSM 21153</strain>
    </source>
</reference>
<feature type="region of interest" description="Disordered" evidence="1">
    <location>
        <begin position="1"/>
        <end position="35"/>
    </location>
</feature>
<dbReference type="Proteomes" id="UP000295277">
    <property type="component" value="Unassembled WGS sequence"/>
</dbReference>
<name>A0A4R1YHV2_9RHOB</name>
<proteinExistence type="predicted"/>
<accession>A0A4R1YHV2</accession>
<organism evidence="2 3">
    <name type="scientific">Rhodovulum steppense</name>
    <dbReference type="NCBI Taxonomy" id="540251"/>
    <lineage>
        <taxon>Bacteria</taxon>
        <taxon>Pseudomonadati</taxon>
        <taxon>Pseudomonadota</taxon>
        <taxon>Alphaproteobacteria</taxon>
        <taxon>Rhodobacterales</taxon>
        <taxon>Paracoccaceae</taxon>
        <taxon>Rhodovulum</taxon>
    </lineage>
</organism>
<dbReference type="EMBL" id="SLVM01000036">
    <property type="protein sequence ID" value="TCM75885.1"/>
    <property type="molecule type" value="Genomic_DNA"/>
</dbReference>